<dbReference type="Gene3D" id="3.30.450.40">
    <property type="match status" value="1"/>
</dbReference>
<dbReference type="RefSeq" id="WP_012794770.1">
    <property type="nucleotide sequence ID" value="NC_013132.1"/>
</dbReference>
<dbReference type="Proteomes" id="UP000002215">
    <property type="component" value="Chromosome"/>
</dbReference>
<keyword evidence="4" id="KW-0675">Receptor</keyword>
<reference evidence="7" key="1">
    <citation type="submission" date="2009-08" db="EMBL/GenBank/DDBJ databases">
        <title>The complete genome of Chitinophaga pinensis DSM 2588.</title>
        <authorList>
            <consortium name="US DOE Joint Genome Institute (JGI-PGF)"/>
            <person name="Lucas S."/>
            <person name="Copeland A."/>
            <person name="Lapidus A."/>
            <person name="Glavina del Rio T."/>
            <person name="Dalin E."/>
            <person name="Tice H."/>
            <person name="Bruce D."/>
            <person name="Goodwin L."/>
            <person name="Pitluck S."/>
            <person name="Kyrpides N."/>
            <person name="Mavromatis K."/>
            <person name="Ivanova N."/>
            <person name="Mikhailova N."/>
            <person name="Sims D."/>
            <person name="Meinche L."/>
            <person name="Brettin T."/>
            <person name="Detter J.C."/>
            <person name="Han C."/>
            <person name="Larimer F."/>
            <person name="Land M."/>
            <person name="Hauser L."/>
            <person name="Markowitz V."/>
            <person name="Cheng J.-F."/>
            <person name="Hugenholtz P."/>
            <person name="Woyke T."/>
            <person name="Wu D."/>
            <person name="Spring S."/>
            <person name="Klenk H.-P."/>
            <person name="Eisen J.A."/>
        </authorList>
    </citation>
    <scope>NUCLEOTIDE SEQUENCE [LARGE SCALE GENOMIC DNA]</scope>
    <source>
        <strain evidence="7">ATCC 43595 / DSM 2588 / LMG 13176 / NBRC 15968 / NCIMB 11800 / UQM 2034</strain>
    </source>
</reference>
<dbReference type="Gene3D" id="3.30.450.270">
    <property type="match status" value="1"/>
</dbReference>
<evidence type="ECO:0000313" key="6">
    <source>
        <dbReference type="EMBL" id="ACU64607.1"/>
    </source>
</evidence>
<evidence type="ECO:0000313" key="7">
    <source>
        <dbReference type="Proteomes" id="UP000002215"/>
    </source>
</evidence>
<keyword evidence="2" id="KW-0716">Sensory transduction</keyword>
<dbReference type="GO" id="GO:0009584">
    <property type="term" value="P:detection of visible light"/>
    <property type="evidence" value="ECO:0007669"/>
    <property type="project" value="InterPro"/>
</dbReference>
<dbReference type="Pfam" id="PF08446">
    <property type="entry name" value="PAS_2"/>
    <property type="match status" value="1"/>
</dbReference>
<dbReference type="SMART" id="SM00065">
    <property type="entry name" value="GAF"/>
    <property type="match status" value="1"/>
</dbReference>
<keyword evidence="3" id="KW-0157">Chromophore</keyword>
<dbReference type="GO" id="GO:0009881">
    <property type="term" value="F:photoreceptor activity"/>
    <property type="evidence" value="ECO:0007669"/>
    <property type="project" value="UniProtKB-KW"/>
</dbReference>
<dbReference type="Pfam" id="PF00360">
    <property type="entry name" value="PHY"/>
    <property type="match status" value="1"/>
</dbReference>
<dbReference type="PRINTS" id="PR01033">
    <property type="entry name" value="PHYTOCHROME"/>
</dbReference>
<dbReference type="OrthoDB" id="9766459at2"/>
<dbReference type="Pfam" id="PF01590">
    <property type="entry name" value="GAF"/>
    <property type="match status" value="1"/>
</dbReference>
<dbReference type="PROSITE" id="PS50046">
    <property type="entry name" value="PHYTOCHROME_2"/>
    <property type="match status" value="1"/>
</dbReference>
<evidence type="ECO:0000259" key="5">
    <source>
        <dbReference type="PROSITE" id="PS50046"/>
    </source>
</evidence>
<gene>
    <name evidence="6" type="ordered locus">Cpin_7207</name>
</gene>
<dbReference type="SUPFAM" id="SSF55785">
    <property type="entry name" value="PYP-like sensor domain (PAS domain)"/>
    <property type="match status" value="1"/>
</dbReference>
<sequence length="508" mass="57424">MQKRNFDSTFCGSVPLHQINLIQPYGMLLVIRQADYKIVQVSENITVAVGRQAPEIVDTLLSDYIPASQMKELQRKLDEGLVNKLPFTLTFTGADGPRDYLAITHLSGEALILEIEALSPAGEENSFINIYQQLKYAMAAINAAPSIQVACETAAKQLKALSGYDKVMVYQFDKDWNGTVIAEEQEPGMESYLGLTFPASDIPRQARAMYLDNPYRMIPNREYVPVSLYPVINPLTNAFTDLSGCNLRSVPAVHLEYMKNMEIMTSMSCRILKDGQLWGLFSCHHRTAYQLPYEGRALFELLSDIIAARIQSLYYKEQSDEYTKLHDVHTRLVEQVFTGSDLTEGLLGREINVLQLLDGAGAAMMHNRRLETVGKVPDKNELKDLFLWLQSTSASGQVFQELHLPGTYEPSIQYAEIASGILVIPIQPNKGEFLVVFRPEVIQQVNWGGNPNEAVRFEKDNIQYHPRNSFSIWQQTVRNTALSWKQTEIQMAGLLRNFILEFIVRGLD</sequence>
<protein>
    <submittedName>
        <fullName evidence="6">PAS/PAC sensor protein</fullName>
    </submittedName>
</protein>
<dbReference type="InterPro" id="IPR016132">
    <property type="entry name" value="Phyto_chromo_attachment"/>
</dbReference>
<dbReference type="InterPro" id="IPR001294">
    <property type="entry name" value="Phytochrome"/>
</dbReference>
<dbReference type="InterPro" id="IPR043150">
    <property type="entry name" value="Phytochrome_PHY_sf"/>
</dbReference>
<evidence type="ECO:0000256" key="3">
    <source>
        <dbReference type="ARBA" id="ARBA00022991"/>
    </source>
</evidence>
<name>A0A979GCB9_CHIPD</name>
<evidence type="ECO:0000256" key="1">
    <source>
        <dbReference type="ARBA" id="ARBA00022543"/>
    </source>
</evidence>
<organism evidence="6 7">
    <name type="scientific">Chitinophaga pinensis (strain ATCC 43595 / DSM 2588 / LMG 13176 / NBRC 15968 / NCIMB 11800 / UQM 2034)</name>
    <dbReference type="NCBI Taxonomy" id="485918"/>
    <lineage>
        <taxon>Bacteria</taxon>
        <taxon>Pseudomonadati</taxon>
        <taxon>Bacteroidota</taxon>
        <taxon>Chitinophagia</taxon>
        <taxon>Chitinophagales</taxon>
        <taxon>Chitinophagaceae</taxon>
        <taxon>Chitinophaga</taxon>
    </lineage>
</organism>
<evidence type="ECO:0000256" key="2">
    <source>
        <dbReference type="ARBA" id="ARBA00022606"/>
    </source>
</evidence>
<reference evidence="6 7" key="2">
    <citation type="journal article" date="2010" name="Stand. Genomic Sci.">
        <title>Complete genome sequence of Chitinophaga pinensis type strain (UQM 2034).</title>
        <authorList>
            <person name="Glavina Del Rio T."/>
            <person name="Abt B."/>
            <person name="Spring S."/>
            <person name="Lapidus A."/>
            <person name="Nolan M."/>
            <person name="Tice H."/>
            <person name="Copeland A."/>
            <person name="Cheng J.F."/>
            <person name="Chen F."/>
            <person name="Bruce D."/>
            <person name="Goodwin L."/>
            <person name="Pitluck S."/>
            <person name="Ivanova N."/>
            <person name="Mavromatis K."/>
            <person name="Mikhailova N."/>
            <person name="Pati A."/>
            <person name="Chen A."/>
            <person name="Palaniappan K."/>
            <person name="Land M."/>
            <person name="Hauser L."/>
            <person name="Chang Y.J."/>
            <person name="Jeffries C.D."/>
            <person name="Chain P."/>
            <person name="Saunders E."/>
            <person name="Detter J.C."/>
            <person name="Brettin T."/>
            <person name="Rohde M."/>
            <person name="Goker M."/>
            <person name="Bristow J."/>
            <person name="Eisen J.A."/>
            <person name="Markowitz V."/>
            <person name="Hugenholtz P."/>
            <person name="Kyrpides N.C."/>
            <person name="Klenk H.P."/>
            <person name="Lucas S."/>
        </authorList>
    </citation>
    <scope>NUCLEOTIDE SEQUENCE [LARGE SCALE GENOMIC DNA]</scope>
    <source>
        <strain evidence="7">ATCC 43595 / DSM 2588 / LMG 13176 / NBRC 15968 / NCIMB 11800 / UQM 2034</strain>
    </source>
</reference>
<feature type="domain" description="Phytochrome chromophore attachment site" evidence="5">
    <location>
        <begin position="146"/>
        <end position="304"/>
    </location>
</feature>
<keyword evidence="1" id="KW-0600">Photoreceptor protein</keyword>
<dbReference type="KEGG" id="cpi:Cpin_7207"/>
<accession>A0A979GCB9</accession>
<dbReference type="InterPro" id="IPR013654">
    <property type="entry name" value="PAS_2"/>
</dbReference>
<evidence type="ECO:0000256" key="4">
    <source>
        <dbReference type="ARBA" id="ARBA00023170"/>
    </source>
</evidence>
<dbReference type="InterPro" id="IPR003018">
    <property type="entry name" value="GAF"/>
</dbReference>
<dbReference type="EMBL" id="CP001699">
    <property type="protein sequence ID" value="ACU64607.1"/>
    <property type="molecule type" value="Genomic_DNA"/>
</dbReference>
<dbReference type="InterPro" id="IPR013515">
    <property type="entry name" value="Phytochrome_cen-reg"/>
</dbReference>
<proteinExistence type="predicted"/>
<dbReference type="GO" id="GO:0006355">
    <property type="term" value="P:regulation of DNA-templated transcription"/>
    <property type="evidence" value="ECO:0007669"/>
    <property type="project" value="InterPro"/>
</dbReference>
<dbReference type="InterPro" id="IPR035965">
    <property type="entry name" value="PAS-like_dom_sf"/>
</dbReference>
<dbReference type="Gene3D" id="3.30.450.20">
    <property type="entry name" value="PAS domain"/>
    <property type="match status" value="1"/>
</dbReference>
<dbReference type="InterPro" id="IPR029016">
    <property type="entry name" value="GAF-like_dom_sf"/>
</dbReference>
<dbReference type="AlphaFoldDB" id="A0A979GCB9"/>
<dbReference type="SUPFAM" id="SSF55781">
    <property type="entry name" value="GAF domain-like"/>
    <property type="match status" value="2"/>
</dbReference>